<gene>
    <name evidence="1" type="ORF">BMF94_5575</name>
</gene>
<comment type="caution">
    <text evidence="1">The sequence shown here is derived from an EMBL/GenBank/DDBJ whole genome shotgun (WGS) entry which is preliminary data.</text>
</comment>
<keyword evidence="2" id="KW-1185">Reference proteome</keyword>
<reference evidence="1 2" key="1">
    <citation type="journal article" date="2018" name="Front. Microbiol.">
        <title>Prospects for Fungal Bioremediation of Acidic Radioactive Waste Sites: Characterization and Genome Sequence of Rhodotorula taiwanensis MD1149.</title>
        <authorList>
            <person name="Tkavc R."/>
            <person name="Matrosova V.Y."/>
            <person name="Grichenko O.E."/>
            <person name="Gostincar C."/>
            <person name="Volpe R.P."/>
            <person name="Klimenkova P."/>
            <person name="Gaidamakova E.K."/>
            <person name="Zhou C.E."/>
            <person name="Stewart B.J."/>
            <person name="Lyman M.G."/>
            <person name="Malfatti S.A."/>
            <person name="Rubinfeld B."/>
            <person name="Courtot M."/>
            <person name="Singh J."/>
            <person name="Dalgard C.L."/>
            <person name="Hamilton T."/>
            <person name="Frey K.G."/>
            <person name="Gunde-Cimerman N."/>
            <person name="Dugan L."/>
            <person name="Daly M.J."/>
        </authorList>
    </citation>
    <scope>NUCLEOTIDE SEQUENCE [LARGE SCALE GENOMIC DNA]</scope>
    <source>
        <strain evidence="1 2">MD1149</strain>
    </source>
</reference>
<organism evidence="1 2">
    <name type="scientific">Rhodotorula taiwanensis</name>
    <dbReference type="NCBI Taxonomy" id="741276"/>
    <lineage>
        <taxon>Eukaryota</taxon>
        <taxon>Fungi</taxon>
        <taxon>Dikarya</taxon>
        <taxon>Basidiomycota</taxon>
        <taxon>Pucciniomycotina</taxon>
        <taxon>Microbotryomycetes</taxon>
        <taxon>Sporidiobolales</taxon>
        <taxon>Sporidiobolaceae</taxon>
        <taxon>Rhodotorula</taxon>
    </lineage>
</organism>
<evidence type="ECO:0000313" key="2">
    <source>
        <dbReference type="Proteomes" id="UP000237144"/>
    </source>
</evidence>
<dbReference type="AlphaFoldDB" id="A0A2S5B3A0"/>
<dbReference type="Proteomes" id="UP000237144">
    <property type="component" value="Unassembled WGS sequence"/>
</dbReference>
<dbReference type="EMBL" id="PJQD01000085">
    <property type="protein sequence ID" value="POY71263.1"/>
    <property type="molecule type" value="Genomic_DNA"/>
</dbReference>
<name>A0A2S5B3A0_9BASI</name>
<evidence type="ECO:0000313" key="1">
    <source>
        <dbReference type="EMBL" id="POY71263.1"/>
    </source>
</evidence>
<sequence length="503" mass="55971">MTTRRRTRGSAPTWEITLQPVEQTGRVRRYLLDFTCTPPGNAPTTSTAPPQTITIRADLTDELDARVTASRRTRIGPVFADQGIVEILAPSLPATATEATIRDQLATKGIAVARLGSVAGGGTPAFRLPTVRVEERTVPNETYGHWRYFALRLYWQHGVEDSFGPGAVRVIMADSSILEDLNEEYEKAHDGAHDRQRAYSWEDTRLQLVEEDEPNMSQILKILFVAIAHAIEHESSLSPGGTPSVLQVRRRFQRLLKDGYDGHARVDWFCRSRFIEPKDSADRDKPPPVGAHARLDIIRCNRSLGNRETCILYALNSFVAAGEDPEDFDLAAQIFTDEAPEFIQQLSLDGDARSLRDAADELAERIRKFEKVRRGGLAVGKTRHPKRCPVEWAIRRTLVNSTSPGRSSVADSRSFDRDAAIAEMMGRSVTLVDGKHVVKSEYTGAVIARMDATPMHHREYQQYLDENHGGRSNISLDHEHQVTLKTDDASGGCVPAFINALLA</sequence>
<protein>
    <submittedName>
        <fullName evidence="1">Uncharacterized protein</fullName>
    </submittedName>
</protein>
<accession>A0A2S5B3A0</accession>
<proteinExistence type="predicted"/>